<evidence type="ECO:0000259" key="4">
    <source>
        <dbReference type="Pfam" id="PF01420"/>
    </source>
</evidence>
<keyword evidence="5" id="KW-0540">Nuclease</keyword>
<sequence>MVCETIDFREITLEEVTDQKIAYSFAGGPFGSDLKASDYSDEGIRIIQLQNIKDGYFDNEYKIYTTKEKADQLIKCNIFPGDIIIAKMADPLARACIVPEHEDRYVMASDGIRLVVDENQFNKYYVLYYINSPVFRNQAIENGTGTTRLRIGLNNLRQLKVLVPSLDEQNKIAEILITVDNAISKTEAIIEQTEKVKKGLMQQLLSKGIGHTKLKNTEIGEIPEEWEIIALNRIIIALEAGVSVNSENRLKQQYEKGILKTSAVTNRIFNPLEHKAILPNEIERAEISPQKNCIIISRMNTPALVGASSYVDRDYDDLFLPDRLWQATIDEQIANSLWLSYILTWSSMRARIRDIATGTSGSMKNISKKAFLDLHIAFPKIEEQKRIANILSSIDEKIIKENQTLVQLKNIKKGLMQVLLTGKIRVEVDDQEVVTT</sequence>
<gene>
    <name evidence="5" type="ORF">Q3C12_16200</name>
</gene>
<keyword evidence="3" id="KW-0238">DNA-binding</keyword>
<proteinExistence type="inferred from homology"/>
<reference evidence="5" key="1">
    <citation type="submission" date="2023-07" db="EMBL/GenBank/DDBJ databases">
        <authorList>
            <person name="Aktuganov G."/>
            <person name="Boyko T."/>
            <person name="Delegan Y."/>
            <person name="Galimzianova N."/>
            <person name="Gilvanova E."/>
            <person name="Korobov V."/>
            <person name="Kuzmina L."/>
            <person name="Melentiev A."/>
            <person name="Milman P."/>
            <person name="Ryabova A."/>
            <person name="Stupak E."/>
            <person name="Yasakov T."/>
            <person name="Zharikova N."/>
            <person name="Zhurenko E."/>
        </authorList>
    </citation>
    <scope>NUCLEOTIDE SEQUENCE</scope>
    <source>
        <strain evidence="5">IB-739</strain>
    </source>
</reference>
<evidence type="ECO:0000256" key="3">
    <source>
        <dbReference type="ARBA" id="ARBA00023125"/>
    </source>
</evidence>
<evidence type="ECO:0000256" key="1">
    <source>
        <dbReference type="ARBA" id="ARBA00010923"/>
    </source>
</evidence>
<dbReference type="EMBL" id="JAUMKJ010000018">
    <property type="protein sequence ID" value="MDO3678556.1"/>
    <property type="molecule type" value="Genomic_DNA"/>
</dbReference>
<feature type="domain" description="Type I restriction modification DNA specificity" evidence="4">
    <location>
        <begin position="57"/>
        <end position="192"/>
    </location>
</feature>
<keyword evidence="5" id="KW-0255">Endonuclease</keyword>
<dbReference type="RefSeq" id="WP_302878947.1">
    <property type="nucleotide sequence ID" value="NZ_JAUMKJ010000018.1"/>
</dbReference>
<name>A0ABT8VC60_9BACL</name>
<dbReference type="GO" id="GO:0016787">
    <property type="term" value="F:hydrolase activity"/>
    <property type="evidence" value="ECO:0007669"/>
    <property type="project" value="UniProtKB-KW"/>
</dbReference>
<feature type="domain" description="Type I restriction modification DNA specificity" evidence="4">
    <location>
        <begin position="223"/>
        <end position="409"/>
    </location>
</feature>
<evidence type="ECO:0000313" key="5">
    <source>
        <dbReference type="EMBL" id="MDO3678556.1"/>
    </source>
</evidence>
<keyword evidence="5" id="KW-0378">Hydrolase</keyword>
<dbReference type="InterPro" id="IPR044946">
    <property type="entry name" value="Restrct_endonuc_typeI_TRD_sf"/>
</dbReference>
<dbReference type="Gene3D" id="1.10.287.1120">
    <property type="entry name" value="Bipartite methylase S protein"/>
    <property type="match status" value="1"/>
</dbReference>
<keyword evidence="6" id="KW-1185">Reference proteome</keyword>
<protein>
    <submittedName>
        <fullName evidence="5">Restriction endonuclease subunit S</fullName>
        <ecNumber evidence="5">3.1.21.-</ecNumber>
    </submittedName>
</protein>
<dbReference type="GO" id="GO:0004519">
    <property type="term" value="F:endonuclease activity"/>
    <property type="evidence" value="ECO:0007669"/>
    <property type="project" value="UniProtKB-KW"/>
</dbReference>
<accession>A0ABT8VC60</accession>
<organism evidence="5 6">
    <name type="scientific">Paenibacillus ehimensis</name>
    <dbReference type="NCBI Taxonomy" id="79264"/>
    <lineage>
        <taxon>Bacteria</taxon>
        <taxon>Bacillati</taxon>
        <taxon>Bacillota</taxon>
        <taxon>Bacilli</taxon>
        <taxon>Bacillales</taxon>
        <taxon>Paenibacillaceae</taxon>
        <taxon>Paenibacillus</taxon>
    </lineage>
</organism>
<dbReference type="Pfam" id="PF01420">
    <property type="entry name" value="Methylase_S"/>
    <property type="match status" value="2"/>
</dbReference>
<dbReference type="PANTHER" id="PTHR30408">
    <property type="entry name" value="TYPE-1 RESTRICTION ENZYME ECOKI SPECIFICITY PROTEIN"/>
    <property type="match status" value="1"/>
</dbReference>
<dbReference type="PANTHER" id="PTHR30408:SF12">
    <property type="entry name" value="TYPE I RESTRICTION ENZYME MJAVIII SPECIFICITY SUBUNIT"/>
    <property type="match status" value="1"/>
</dbReference>
<dbReference type="Gene3D" id="3.90.220.20">
    <property type="entry name" value="DNA methylase specificity domains"/>
    <property type="match status" value="2"/>
</dbReference>
<comment type="similarity">
    <text evidence="1">Belongs to the type-I restriction system S methylase family.</text>
</comment>
<dbReference type="InterPro" id="IPR000055">
    <property type="entry name" value="Restrct_endonuc_typeI_TRD"/>
</dbReference>
<dbReference type="SUPFAM" id="SSF116734">
    <property type="entry name" value="DNA methylase specificity domain"/>
    <property type="match status" value="2"/>
</dbReference>
<dbReference type="Proteomes" id="UP001168883">
    <property type="component" value="Unassembled WGS sequence"/>
</dbReference>
<keyword evidence="2" id="KW-0680">Restriction system</keyword>
<dbReference type="EC" id="3.1.21.-" evidence="5"/>
<comment type="caution">
    <text evidence="5">The sequence shown here is derived from an EMBL/GenBank/DDBJ whole genome shotgun (WGS) entry which is preliminary data.</text>
</comment>
<dbReference type="InterPro" id="IPR052021">
    <property type="entry name" value="Type-I_RS_S_subunit"/>
</dbReference>
<evidence type="ECO:0000256" key="2">
    <source>
        <dbReference type="ARBA" id="ARBA00022747"/>
    </source>
</evidence>
<evidence type="ECO:0000313" key="6">
    <source>
        <dbReference type="Proteomes" id="UP001168883"/>
    </source>
</evidence>